<dbReference type="RefSeq" id="WP_111905063.1">
    <property type="nucleotide sequence ID" value="NZ_QLNP01000098.1"/>
</dbReference>
<accession>A0A328HBF2</accession>
<reference evidence="2 3" key="1">
    <citation type="submission" date="2018-04" db="EMBL/GenBank/DDBJ databases">
        <title>Bacteria isolated from cave deposits of Manipur.</title>
        <authorList>
            <person name="Sahoo D."/>
            <person name="Sarangthem I."/>
            <person name="Nandeibam J."/>
        </authorList>
    </citation>
    <scope>NUCLEOTIDE SEQUENCE [LARGE SCALE GENOMIC DNA]</scope>
    <source>
        <strain evidence="3">mrc11</strain>
    </source>
</reference>
<evidence type="ECO:0000313" key="3">
    <source>
        <dbReference type="Proteomes" id="UP000249166"/>
    </source>
</evidence>
<dbReference type="AlphaFoldDB" id="A0A328HBF2"/>
<dbReference type="OrthoDB" id="5125638at2"/>
<name>A0A328HBF2_ARTGO</name>
<evidence type="ECO:0000256" key="1">
    <source>
        <dbReference type="SAM" id="Phobius"/>
    </source>
</evidence>
<comment type="caution">
    <text evidence="2">The sequence shown here is derived from an EMBL/GenBank/DDBJ whole genome shotgun (WGS) entry which is preliminary data.</text>
</comment>
<keyword evidence="1" id="KW-0812">Transmembrane</keyword>
<keyword evidence="1" id="KW-0472">Membrane</keyword>
<sequence length="131" mass="14353">MGGLADVLGPILEMMTWVGFLPGVPLLVWGLIIERRRCAWTKTTGEVYTAGGFTGFRWTDQENVPRQTLVDSDVARGLVAGTQVELHYDLCHPSRWGLKPPKHDNVILVLGWILTGVGILSTVGGFVLLLL</sequence>
<organism evidence="2 3">
    <name type="scientific">Arthrobacter globiformis</name>
    <dbReference type="NCBI Taxonomy" id="1665"/>
    <lineage>
        <taxon>Bacteria</taxon>
        <taxon>Bacillati</taxon>
        <taxon>Actinomycetota</taxon>
        <taxon>Actinomycetes</taxon>
        <taxon>Micrococcales</taxon>
        <taxon>Micrococcaceae</taxon>
        <taxon>Arthrobacter</taxon>
    </lineage>
</organism>
<keyword evidence="1" id="KW-1133">Transmembrane helix</keyword>
<protein>
    <recommendedName>
        <fullName evidence="4">DUF3592 domain-containing protein</fullName>
    </recommendedName>
</protein>
<feature type="transmembrane region" description="Helical" evidence="1">
    <location>
        <begin position="106"/>
        <end position="130"/>
    </location>
</feature>
<proteinExistence type="predicted"/>
<evidence type="ECO:0008006" key="4">
    <source>
        <dbReference type="Google" id="ProtNLM"/>
    </source>
</evidence>
<feature type="transmembrane region" description="Helical" evidence="1">
    <location>
        <begin position="14"/>
        <end position="33"/>
    </location>
</feature>
<evidence type="ECO:0000313" key="2">
    <source>
        <dbReference type="EMBL" id="RAM35882.1"/>
    </source>
</evidence>
<dbReference type="Proteomes" id="UP000249166">
    <property type="component" value="Unassembled WGS sequence"/>
</dbReference>
<gene>
    <name evidence="2" type="ORF">DBZ45_17105</name>
</gene>
<dbReference type="EMBL" id="QLNP01000098">
    <property type="protein sequence ID" value="RAM35882.1"/>
    <property type="molecule type" value="Genomic_DNA"/>
</dbReference>